<proteinExistence type="inferred from homology"/>
<keyword evidence="5" id="KW-1185">Reference proteome</keyword>
<dbReference type="Pfam" id="PF13541">
    <property type="entry name" value="ChlI"/>
    <property type="match status" value="1"/>
</dbReference>
<name>A0ABN0V7Q4_9ACTN</name>
<dbReference type="InterPro" id="IPR027417">
    <property type="entry name" value="P-loop_NTPase"/>
</dbReference>
<dbReference type="SMART" id="SM00382">
    <property type="entry name" value="AAA"/>
    <property type="match status" value="1"/>
</dbReference>
<dbReference type="PANTHER" id="PTHR32039:SF7">
    <property type="entry name" value="COMPETENCE PROTEIN COMM"/>
    <property type="match status" value="1"/>
</dbReference>
<dbReference type="SUPFAM" id="SSF54211">
    <property type="entry name" value="Ribosomal protein S5 domain 2-like"/>
    <property type="match status" value="1"/>
</dbReference>
<evidence type="ECO:0000313" key="5">
    <source>
        <dbReference type="Proteomes" id="UP001500967"/>
    </source>
</evidence>
<dbReference type="InterPro" id="IPR025158">
    <property type="entry name" value="Mg_chelat-rel_C"/>
</dbReference>
<organism evidence="4 5">
    <name type="scientific">Cryptosporangium japonicum</name>
    <dbReference type="NCBI Taxonomy" id="80872"/>
    <lineage>
        <taxon>Bacteria</taxon>
        <taxon>Bacillati</taxon>
        <taxon>Actinomycetota</taxon>
        <taxon>Actinomycetes</taxon>
        <taxon>Cryptosporangiales</taxon>
        <taxon>Cryptosporangiaceae</taxon>
        <taxon>Cryptosporangium</taxon>
    </lineage>
</organism>
<dbReference type="Gene3D" id="3.30.230.10">
    <property type="match status" value="1"/>
</dbReference>
<evidence type="ECO:0000256" key="2">
    <source>
        <dbReference type="SAM" id="MobiDB-lite"/>
    </source>
</evidence>
<dbReference type="InterPro" id="IPR004482">
    <property type="entry name" value="Mg_chelat-rel"/>
</dbReference>
<dbReference type="Pfam" id="PF01078">
    <property type="entry name" value="Mg_chelatase"/>
    <property type="match status" value="1"/>
</dbReference>
<dbReference type="Proteomes" id="UP001500967">
    <property type="component" value="Unassembled WGS sequence"/>
</dbReference>
<dbReference type="InterPro" id="IPR003593">
    <property type="entry name" value="AAA+_ATPase"/>
</dbReference>
<accession>A0ABN0V7Q4</accession>
<feature type="region of interest" description="Disordered" evidence="2">
    <location>
        <begin position="174"/>
        <end position="196"/>
    </location>
</feature>
<comment type="caution">
    <text evidence="4">The sequence shown here is derived from an EMBL/GenBank/DDBJ whole genome shotgun (WGS) entry which is preliminary data.</text>
</comment>
<gene>
    <name evidence="4" type="ORF">GCM10009539_79020</name>
</gene>
<dbReference type="Pfam" id="PF13335">
    <property type="entry name" value="Mg_chelatase_C"/>
    <property type="match status" value="1"/>
</dbReference>
<dbReference type="InterPro" id="IPR045006">
    <property type="entry name" value="CHLI-like"/>
</dbReference>
<dbReference type="InterPro" id="IPR020568">
    <property type="entry name" value="Ribosomal_Su5_D2-typ_SF"/>
</dbReference>
<dbReference type="SUPFAM" id="SSF52540">
    <property type="entry name" value="P-loop containing nucleoside triphosphate hydrolases"/>
    <property type="match status" value="1"/>
</dbReference>
<dbReference type="InterPro" id="IPR014721">
    <property type="entry name" value="Ribsml_uS5_D2-typ_fold_subgr"/>
</dbReference>
<dbReference type="Gene3D" id="3.40.50.300">
    <property type="entry name" value="P-loop containing nucleotide triphosphate hydrolases"/>
    <property type="match status" value="1"/>
</dbReference>
<dbReference type="EMBL" id="BAAAGX010000042">
    <property type="protein sequence ID" value="GAA0279358.1"/>
    <property type="molecule type" value="Genomic_DNA"/>
</dbReference>
<dbReference type="PANTHER" id="PTHR32039">
    <property type="entry name" value="MAGNESIUM-CHELATASE SUBUNIT CHLI"/>
    <property type="match status" value="1"/>
</dbReference>
<evidence type="ECO:0000259" key="3">
    <source>
        <dbReference type="SMART" id="SM00382"/>
    </source>
</evidence>
<dbReference type="RefSeq" id="WP_344654089.1">
    <property type="nucleotide sequence ID" value="NZ_BAAAGX010000042.1"/>
</dbReference>
<reference evidence="4 5" key="1">
    <citation type="journal article" date="2019" name="Int. J. Syst. Evol. Microbiol.">
        <title>The Global Catalogue of Microorganisms (GCM) 10K type strain sequencing project: providing services to taxonomists for standard genome sequencing and annotation.</title>
        <authorList>
            <consortium name="The Broad Institute Genomics Platform"/>
            <consortium name="The Broad Institute Genome Sequencing Center for Infectious Disease"/>
            <person name="Wu L."/>
            <person name="Ma J."/>
        </authorList>
    </citation>
    <scope>NUCLEOTIDE SEQUENCE [LARGE SCALE GENOMIC DNA]</scope>
    <source>
        <strain evidence="4 5">JCM 10425</strain>
    </source>
</reference>
<dbReference type="InterPro" id="IPR000523">
    <property type="entry name" value="Mg_chelatse_chII-like_cat_dom"/>
</dbReference>
<protein>
    <submittedName>
        <fullName evidence="4">YifB family Mg chelatase-like AAA ATPase</fullName>
    </submittedName>
</protein>
<dbReference type="CDD" id="cd00009">
    <property type="entry name" value="AAA"/>
    <property type="match status" value="1"/>
</dbReference>
<comment type="similarity">
    <text evidence="1">Belongs to the Mg-chelatase subunits D/I family. ComM subfamily.</text>
</comment>
<evidence type="ECO:0000313" key="4">
    <source>
        <dbReference type="EMBL" id="GAA0279358.1"/>
    </source>
</evidence>
<sequence>MAGFARALAVGLQGVHGRVVEVEAHLAQGLPGLVITGLPDAAVTQARDRVRAAVLNSGQRWPDQRITVGLGPAWLPKHGTSFDLAVAAAILTAAGATPRVALEGLVLIGELGLDGGLRPVRGIFPSVVAGTKSGLRRYVVPAGNWSEAALAPGAEVVGRRTLRGVIALLRGEEPPIDDAASAPPPPRAAVTPGDSEGDLAEVVGQEIGRRAVEVAAAGGHHLALFGPPGAGKTMLAERLPGVLPPLDDRSAVEVTAVHSVAGVLPVGTGLVRRAPYQAPHHTATVAALVGGGTGLARPGAISLAHHGVLFLDESPEFSPRALDALRQPVERGEVLLARTGGAVRYPARVQLVLAANPCPCASAAGDRACTCTPSARRRYLGRISGPLLDRIDLRVVLLPVASAALYASHDQPDSTAVVAQRVVAARTAAVERWGTVGWSSNATVPGSTLRAPEWRLPRPVTAAAARAIDTGELSARGYDRVLRIAWTLADLAGRSAPDHGDVNEALELRRGLVTV</sequence>
<feature type="domain" description="AAA+ ATPase" evidence="3">
    <location>
        <begin position="218"/>
        <end position="401"/>
    </location>
</feature>
<dbReference type="NCBIfam" id="TIGR00368">
    <property type="entry name" value="YifB family Mg chelatase-like AAA ATPase"/>
    <property type="match status" value="1"/>
</dbReference>
<evidence type="ECO:0000256" key="1">
    <source>
        <dbReference type="ARBA" id="ARBA00006354"/>
    </source>
</evidence>